<organism evidence="2 3">
    <name type="scientific">Candidatus Uhrbacteria bacterium RIFCSPLOWO2_02_FULL_48_18</name>
    <dbReference type="NCBI Taxonomy" id="1802408"/>
    <lineage>
        <taxon>Bacteria</taxon>
        <taxon>Candidatus Uhriibacteriota</taxon>
    </lineage>
</organism>
<dbReference type="NCBIfam" id="TIGR01439">
    <property type="entry name" value="lp_hng_hel_AbrB"/>
    <property type="match status" value="1"/>
</dbReference>
<protein>
    <recommendedName>
        <fullName evidence="1">SpoVT-AbrB domain-containing protein</fullName>
    </recommendedName>
</protein>
<evidence type="ECO:0000313" key="2">
    <source>
        <dbReference type="EMBL" id="OGL86571.1"/>
    </source>
</evidence>
<evidence type="ECO:0000259" key="1">
    <source>
        <dbReference type="Pfam" id="PF04014"/>
    </source>
</evidence>
<reference evidence="2 3" key="1">
    <citation type="journal article" date="2016" name="Nat. Commun.">
        <title>Thousands of microbial genomes shed light on interconnected biogeochemical processes in an aquifer system.</title>
        <authorList>
            <person name="Anantharaman K."/>
            <person name="Brown C.T."/>
            <person name="Hug L.A."/>
            <person name="Sharon I."/>
            <person name="Castelle C.J."/>
            <person name="Probst A.J."/>
            <person name="Thomas B.C."/>
            <person name="Singh A."/>
            <person name="Wilkins M.J."/>
            <person name="Karaoz U."/>
            <person name="Brodie E.L."/>
            <person name="Williams K.H."/>
            <person name="Hubbard S.S."/>
            <person name="Banfield J.F."/>
        </authorList>
    </citation>
    <scope>NUCLEOTIDE SEQUENCE [LARGE SCALE GENOMIC DNA]</scope>
</reference>
<dbReference type="Pfam" id="PF04014">
    <property type="entry name" value="MazE_antitoxin"/>
    <property type="match status" value="1"/>
</dbReference>
<dbReference type="InterPro" id="IPR037914">
    <property type="entry name" value="SpoVT-AbrB_sf"/>
</dbReference>
<feature type="domain" description="SpoVT-AbrB" evidence="1">
    <location>
        <begin position="7"/>
        <end position="44"/>
    </location>
</feature>
<dbReference type="AlphaFoldDB" id="A0A1F7V816"/>
<dbReference type="GO" id="GO:0003677">
    <property type="term" value="F:DNA binding"/>
    <property type="evidence" value="ECO:0007669"/>
    <property type="project" value="InterPro"/>
</dbReference>
<dbReference type="Gene3D" id="2.10.260.10">
    <property type="match status" value="1"/>
</dbReference>
<gene>
    <name evidence="2" type="ORF">A3I41_04775</name>
</gene>
<dbReference type="EMBL" id="MGEQ01000008">
    <property type="protein sequence ID" value="OGL86571.1"/>
    <property type="molecule type" value="Genomic_DNA"/>
</dbReference>
<comment type="caution">
    <text evidence="2">The sequence shown here is derived from an EMBL/GenBank/DDBJ whole genome shotgun (WGS) entry which is preliminary data.</text>
</comment>
<name>A0A1F7V816_9BACT</name>
<dbReference type="InterPro" id="IPR007159">
    <property type="entry name" value="SpoVT-AbrB_dom"/>
</dbReference>
<dbReference type="SUPFAM" id="SSF89447">
    <property type="entry name" value="AbrB/MazE/MraZ-like"/>
    <property type="match status" value="1"/>
</dbReference>
<accession>A0A1F7V816</accession>
<sequence>MSSPSLSSKYQIVIPRDVRRAMHLTAGTRLWIQSIDADRAILVKEPADHVKSMKGIGKDVWTKLGGGASYLKNERIVWDK</sequence>
<evidence type="ECO:0000313" key="3">
    <source>
        <dbReference type="Proteomes" id="UP000176593"/>
    </source>
</evidence>
<dbReference type="Proteomes" id="UP000176593">
    <property type="component" value="Unassembled WGS sequence"/>
</dbReference>
<proteinExistence type="predicted"/>